<gene>
    <name evidence="1" type="ORF">dnm_041850</name>
</gene>
<protein>
    <submittedName>
        <fullName evidence="1">Uncharacterized protein</fullName>
    </submittedName>
</protein>
<reference evidence="1" key="1">
    <citation type="journal article" date="2021" name="Microb. Physiol.">
        <title>Proteogenomic Insights into the Physiology of Marine, Sulfate-Reducing, Filamentous Desulfonema limicola and Desulfonema magnum.</title>
        <authorList>
            <person name="Schnaars V."/>
            <person name="Wohlbrand L."/>
            <person name="Scheve S."/>
            <person name="Hinrichs C."/>
            <person name="Reinhardt R."/>
            <person name="Rabus R."/>
        </authorList>
    </citation>
    <scope>NUCLEOTIDE SEQUENCE</scope>
    <source>
        <strain evidence="1">4be13</strain>
    </source>
</reference>
<dbReference type="KEGG" id="dmm:dnm_041850"/>
<dbReference type="Proteomes" id="UP000663722">
    <property type="component" value="Chromosome"/>
</dbReference>
<keyword evidence="2" id="KW-1185">Reference proteome</keyword>
<accession>A0A975BMF9</accession>
<organism evidence="1 2">
    <name type="scientific">Desulfonema magnum</name>
    <dbReference type="NCBI Taxonomy" id="45655"/>
    <lineage>
        <taxon>Bacteria</taxon>
        <taxon>Pseudomonadati</taxon>
        <taxon>Thermodesulfobacteriota</taxon>
        <taxon>Desulfobacteria</taxon>
        <taxon>Desulfobacterales</taxon>
        <taxon>Desulfococcaceae</taxon>
        <taxon>Desulfonema</taxon>
    </lineage>
</organism>
<dbReference type="AlphaFoldDB" id="A0A975BMF9"/>
<proteinExistence type="predicted"/>
<name>A0A975BMF9_9BACT</name>
<sequence>MEPVIRPLLTKSFVRTDTRNLYVMELQTLFHKELLHKSGQTPGTFM</sequence>
<evidence type="ECO:0000313" key="2">
    <source>
        <dbReference type="Proteomes" id="UP000663722"/>
    </source>
</evidence>
<evidence type="ECO:0000313" key="1">
    <source>
        <dbReference type="EMBL" id="QTA88145.1"/>
    </source>
</evidence>
<dbReference type="EMBL" id="CP061800">
    <property type="protein sequence ID" value="QTA88145.1"/>
    <property type="molecule type" value="Genomic_DNA"/>
</dbReference>